<evidence type="ECO:0000313" key="2">
    <source>
        <dbReference type="Proteomes" id="UP000023268"/>
    </source>
</evidence>
<dbReference type="Proteomes" id="UP000023268">
    <property type="component" value="Unassembled WGS sequence"/>
</dbReference>
<gene>
    <name evidence="1" type="ORF">AZ34_11955</name>
</gene>
<reference evidence="1 2" key="1">
    <citation type="submission" date="2014-02" db="EMBL/GenBank/DDBJ databases">
        <title>Draft Genome of Hylemonella gracilis isolated from the Niagara River.</title>
        <authorList>
            <person name="Pawlowski D.R."/>
            <person name="Koudelka G.B."/>
        </authorList>
    </citation>
    <scope>NUCLEOTIDE SEQUENCE [LARGE SCALE GENOMIC DNA]</scope>
    <source>
        <strain evidence="1 2">Niagara R</strain>
    </source>
</reference>
<evidence type="ECO:0000313" key="1">
    <source>
        <dbReference type="EMBL" id="EYC51713.1"/>
    </source>
</evidence>
<organism evidence="1 2">
    <name type="scientific">Hylemonella gracilis str. Niagara R</name>
    <dbReference type="NCBI Taxonomy" id="1458275"/>
    <lineage>
        <taxon>Bacteria</taxon>
        <taxon>Pseudomonadati</taxon>
        <taxon>Pseudomonadota</taxon>
        <taxon>Betaproteobacteria</taxon>
        <taxon>Burkholderiales</taxon>
        <taxon>Comamonadaceae</taxon>
        <taxon>Hylemonella</taxon>
    </lineage>
</organism>
<comment type="caution">
    <text evidence="1">The sequence shown here is derived from an EMBL/GenBank/DDBJ whole genome shotgun (WGS) entry which is preliminary data.</text>
</comment>
<proteinExistence type="predicted"/>
<dbReference type="STRING" id="1458275.AZ34_11955"/>
<dbReference type="AlphaFoldDB" id="A0A016XKG3"/>
<dbReference type="EMBL" id="JEMG01000001">
    <property type="protein sequence ID" value="EYC51713.1"/>
    <property type="molecule type" value="Genomic_DNA"/>
</dbReference>
<name>A0A016XKG3_9BURK</name>
<sequence length="138" mass="15244">MHLVQLGIQGGNQVSPLETQTLPLPLLGGVVQAQTLHVPPEVLTKLVSYRQACRMAWKLRRTRITQRTLAELCGLYASHVSEYFSLHGDRRELPARYIAVVESAIGNTVISQWIAQQSRLTVLEVVASCDQAARRAAA</sequence>
<accession>A0A016XKG3</accession>
<protein>
    <submittedName>
        <fullName evidence="1">Uncharacterized protein</fullName>
    </submittedName>
</protein>
<dbReference type="eggNOG" id="ENOG502ZKED">
    <property type="taxonomic scope" value="Bacteria"/>
</dbReference>